<dbReference type="GO" id="GO:0070941">
    <property type="term" value="P:eisosome assembly"/>
    <property type="evidence" value="ECO:0007669"/>
    <property type="project" value="TreeGrafter"/>
</dbReference>
<dbReference type="PANTHER" id="PTHR28298:SF1">
    <property type="entry name" value="EISOSOME PROTEIN 1"/>
    <property type="match status" value="1"/>
</dbReference>
<feature type="compositionally biased region" description="Basic and acidic residues" evidence="1">
    <location>
        <begin position="866"/>
        <end position="886"/>
    </location>
</feature>
<feature type="region of interest" description="Disordered" evidence="1">
    <location>
        <begin position="374"/>
        <end position="416"/>
    </location>
</feature>
<dbReference type="STRING" id="857342.A0A2T3BAA7"/>
<dbReference type="InterPro" id="IPR024527">
    <property type="entry name" value="Eisosome1"/>
</dbReference>
<feature type="compositionally biased region" description="Basic residues" evidence="1">
    <location>
        <begin position="729"/>
        <end position="745"/>
    </location>
</feature>
<dbReference type="PANTHER" id="PTHR28298">
    <property type="entry name" value="EISOSOME PROTEIN 1"/>
    <property type="match status" value="1"/>
</dbReference>
<organism evidence="2 3">
    <name type="scientific">Amorphotheca resinae ATCC 22711</name>
    <dbReference type="NCBI Taxonomy" id="857342"/>
    <lineage>
        <taxon>Eukaryota</taxon>
        <taxon>Fungi</taxon>
        <taxon>Dikarya</taxon>
        <taxon>Ascomycota</taxon>
        <taxon>Pezizomycotina</taxon>
        <taxon>Leotiomycetes</taxon>
        <taxon>Helotiales</taxon>
        <taxon>Amorphothecaceae</taxon>
        <taxon>Amorphotheca</taxon>
    </lineage>
</organism>
<feature type="compositionally biased region" description="Basic and acidic residues" evidence="1">
    <location>
        <begin position="530"/>
        <end position="592"/>
    </location>
</feature>
<dbReference type="EMBL" id="KZ679007">
    <property type="protein sequence ID" value="PSS25209.1"/>
    <property type="molecule type" value="Genomic_DNA"/>
</dbReference>
<feature type="compositionally biased region" description="Basic and acidic residues" evidence="1">
    <location>
        <begin position="746"/>
        <end position="757"/>
    </location>
</feature>
<sequence length="901" mass="97721">MAVEVQPATTSVVPTGPIETVRQPQRSSATLEDQAARTALYITNYDELVTPATRTGHEYLDSDYRLSSAGAAASLKYANPRDLPSYPSTGFKRSDSAAGAAASLGWANQKPFELWQPDPSASASAAAISAKDYKMPPLWQPEQSSHGAKAALVAQRGGGKVDIWQPQTSSWGNSAASQALRKHSTGGLSPVLDYGYTDLGRRRSVMAASGAMSQGRKRAESTPVEHPKAKVETYPDEKNASANALRAATSASRRQRRGDASTEIGAVNPVTALPRDMYTSQPPVAPEVDELNRQNSLHASAVAMAKGMYNQQQRQFEAASNAHYGAAAAHARRVSTSTSDDEVQPGRFSNLQDAAQKLAQERLARLHDEHARNREYRDYYGSPQPTSRISTRGRARRRATSEGATAPDKDRPNKTRADMSLFSSSLSQVDAKKRQADREALIAAAQRNVRQSLHGMDERVFADTGKVAPSLLSEWELKAHAAAQEQNENRVENYGKVHIGGGKFVDQSEIDMVAQRNIQPVLDEINEAADGERERQAALKVERETHTRKSTEQKTRDKESKAINKKLKQQDKEEEKMRKAEEKAAKKEEARRAKEKRKSGRHGAQEAESAEEAVVTEPAATEPAVSEPAATGPAVTEPAATGPAVTEPAVTGPAATEPTVTEPAVAAPVAVAEEPVAIAQRRSVSEPAPIRTSMEDQASLRMRELAAAANRDNMIETPPTPPASPPGNKRVRNWFKSRFSRRKNRSLSENEKSKKEGFVGGAALTGASANNSTASLHGAHPSSVRDVAMAGRPREEAREEAREAVKEAPREEQPVLESQPERTAGRTGRRASEVSSVSTTEIAGTADEEEFQEARDNFDEALTSHPVEKHVTPVRDDEALTSHPVEKSVSPVRDSKFTEEI</sequence>
<feature type="compositionally biased region" description="Polar residues" evidence="1">
    <location>
        <begin position="22"/>
        <end position="31"/>
    </location>
</feature>
<feature type="region of interest" description="Disordered" evidence="1">
    <location>
        <begin position="207"/>
        <end position="260"/>
    </location>
</feature>
<keyword evidence="3" id="KW-1185">Reference proteome</keyword>
<dbReference type="Proteomes" id="UP000241818">
    <property type="component" value="Unassembled WGS sequence"/>
</dbReference>
<feature type="compositionally biased region" description="Basic and acidic residues" evidence="1">
    <location>
        <begin position="792"/>
        <end position="824"/>
    </location>
</feature>
<feature type="compositionally biased region" description="Low complexity" evidence="1">
    <location>
        <begin position="643"/>
        <end position="661"/>
    </location>
</feature>
<accession>A0A2T3BAA7</accession>
<dbReference type="RefSeq" id="XP_024723808.1">
    <property type="nucleotide sequence ID" value="XM_024869080.1"/>
</dbReference>
<reference evidence="2 3" key="1">
    <citation type="journal article" date="2018" name="New Phytol.">
        <title>Comparative genomics and transcriptomics depict ericoid mycorrhizal fungi as versatile saprotrophs and plant mutualists.</title>
        <authorList>
            <person name="Martino E."/>
            <person name="Morin E."/>
            <person name="Grelet G.A."/>
            <person name="Kuo A."/>
            <person name="Kohler A."/>
            <person name="Daghino S."/>
            <person name="Barry K.W."/>
            <person name="Cichocki N."/>
            <person name="Clum A."/>
            <person name="Dockter R.B."/>
            <person name="Hainaut M."/>
            <person name="Kuo R.C."/>
            <person name="LaButti K."/>
            <person name="Lindahl B.D."/>
            <person name="Lindquist E.A."/>
            <person name="Lipzen A."/>
            <person name="Khouja H.R."/>
            <person name="Magnuson J."/>
            <person name="Murat C."/>
            <person name="Ohm R.A."/>
            <person name="Singer S.W."/>
            <person name="Spatafora J.W."/>
            <person name="Wang M."/>
            <person name="Veneault-Fourrey C."/>
            <person name="Henrissat B."/>
            <person name="Grigoriev I.V."/>
            <person name="Martin F.M."/>
            <person name="Perotto S."/>
        </authorList>
    </citation>
    <scope>NUCLEOTIDE SEQUENCE [LARGE SCALE GENOMIC DNA]</scope>
    <source>
        <strain evidence="2 3">ATCC 22711</strain>
    </source>
</reference>
<evidence type="ECO:0000313" key="2">
    <source>
        <dbReference type="EMBL" id="PSS25209.1"/>
    </source>
</evidence>
<dbReference type="OrthoDB" id="4070583at2759"/>
<protein>
    <recommendedName>
        <fullName evidence="4">Eisosome protein 1</fullName>
    </recommendedName>
</protein>
<feature type="region of interest" description="Disordered" evidence="1">
    <location>
        <begin position="527"/>
        <end position="661"/>
    </location>
</feature>
<dbReference type="GeneID" id="36577161"/>
<feature type="compositionally biased region" description="Low complexity" evidence="1">
    <location>
        <begin position="240"/>
        <end position="252"/>
    </location>
</feature>
<dbReference type="Pfam" id="PF12757">
    <property type="entry name" value="Eisosome1"/>
    <property type="match status" value="1"/>
</dbReference>
<feature type="compositionally biased region" description="Polar residues" evidence="1">
    <location>
        <begin position="833"/>
        <end position="842"/>
    </location>
</feature>
<dbReference type="InParanoid" id="A0A2T3BAA7"/>
<evidence type="ECO:0008006" key="4">
    <source>
        <dbReference type="Google" id="ProtNLM"/>
    </source>
</evidence>
<evidence type="ECO:0000313" key="3">
    <source>
        <dbReference type="Proteomes" id="UP000241818"/>
    </source>
</evidence>
<evidence type="ECO:0000256" key="1">
    <source>
        <dbReference type="SAM" id="MobiDB-lite"/>
    </source>
</evidence>
<feature type="compositionally biased region" description="Basic and acidic residues" evidence="1">
    <location>
        <begin position="217"/>
        <end position="239"/>
    </location>
</feature>
<feature type="region of interest" description="Disordered" evidence="1">
    <location>
        <begin position="704"/>
        <end position="901"/>
    </location>
</feature>
<gene>
    <name evidence="2" type="ORF">M430DRAFT_63807</name>
</gene>
<dbReference type="AlphaFoldDB" id="A0A2T3BAA7"/>
<name>A0A2T3BAA7_AMORE</name>
<feature type="compositionally biased region" description="Low complexity" evidence="1">
    <location>
        <begin position="612"/>
        <end position="625"/>
    </location>
</feature>
<feature type="region of interest" description="Disordered" evidence="1">
    <location>
        <begin position="1"/>
        <end position="32"/>
    </location>
</feature>
<proteinExistence type="predicted"/>
<feature type="compositionally biased region" description="Basic and acidic residues" evidence="1">
    <location>
        <begin position="407"/>
        <end position="416"/>
    </location>
</feature>